<dbReference type="EMBL" id="JAGQFT020000011">
    <property type="protein sequence ID" value="MBS7458537.1"/>
    <property type="molecule type" value="Genomic_DNA"/>
</dbReference>
<dbReference type="PIRSF" id="PIRSF016557">
    <property type="entry name" value="Caps_synth_CpsB"/>
    <property type="match status" value="1"/>
</dbReference>
<sequence>MIDLHCHMLPAIDDGAPSLAVAMEMARRAVADGIRVTACTPHVYPGLYENDAAGIRTAVAALQRALEQARIPLRLVVGGDVHLVPGLVEGLRRGVVPTLAGSRYFLLEPPHHLAPPRFHASIVALIEAGYVPVITHPERLDWIDDHYEVFVSLARHGAWMQLTAGAVLGRFGARVRGWSERFLDDGLVHLLATDAHDCARRPPELAAARDAVASRLGSAEAERMVAVRPTAVLADAPPESVPMPAQPAPTALPGLRGLIGRGLRRMST</sequence>
<dbReference type="EC" id="3.1.3.48" evidence="2"/>
<keyword evidence="3" id="KW-0378">Hydrolase</keyword>
<comment type="caution">
    <text evidence="5">The sequence shown here is derived from an EMBL/GenBank/DDBJ whole genome shotgun (WGS) entry which is preliminary data.</text>
</comment>
<dbReference type="Gene3D" id="3.20.20.140">
    <property type="entry name" value="Metal-dependent hydrolases"/>
    <property type="match status" value="1"/>
</dbReference>
<dbReference type="PANTHER" id="PTHR39181">
    <property type="entry name" value="TYROSINE-PROTEIN PHOSPHATASE YWQE"/>
    <property type="match status" value="1"/>
</dbReference>
<evidence type="ECO:0000313" key="7">
    <source>
        <dbReference type="Proteomes" id="UP000675747"/>
    </source>
</evidence>
<dbReference type="SUPFAM" id="SSF89550">
    <property type="entry name" value="PHP domain-like"/>
    <property type="match status" value="1"/>
</dbReference>
<protein>
    <recommendedName>
        <fullName evidence="2">protein-tyrosine-phosphatase</fullName>
        <ecNumber evidence="2">3.1.3.48</ecNumber>
    </recommendedName>
</protein>
<dbReference type="GO" id="GO:0030145">
    <property type="term" value="F:manganese ion binding"/>
    <property type="evidence" value="ECO:0007669"/>
    <property type="project" value="InterPro"/>
</dbReference>
<dbReference type="Proteomes" id="UP000675747">
    <property type="component" value="Unassembled WGS sequence"/>
</dbReference>
<gene>
    <name evidence="6" type="ORF">KB893_015465</name>
    <name evidence="5" type="ORF">KB893_07575</name>
</gene>
<evidence type="ECO:0000313" key="6">
    <source>
        <dbReference type="EMBL" id="MBS7458537.1"/>
    </source>
</evidence>
<proteinExistence type="inferred from homology"/>
<comment type="similarity">
    <text evidence="1">Belongs to the metallo-dependent hydrolases superfamily. CpsB/CapC family.</text>
</comment>
<evidence type="ECO:0000313" key="5">
    <source>
        <dbReference type="EMBL" id="MBR0562371.1"/>
    </source>
</evidence>
<evidence type="ECO:0000256" key="3">
    <source>
        <dbReference type="ARBA" id="ARBA00022801"/>
    </source>
</evidence>
<organism evidence="5">
    <name type="scientific">Coralloluteibacterium stylophorae</name>
    <dbReference type="NCBI Taxonomy" id="1776034"/>
    <lineage>
        <taxon>Bacteria</taxon>
        <taxon>Pseudomonadati</taxon>
        <taxon>Pseudomonadota</taxon>
        <taxon>Gammaproteobacteria</taxon>
        <taxon>Lysobacterales</taxon>
        <taxon>Lysobacteraceae</taxon>
        <taxon>Coralloluteibacterium</taxon>
    </lineage>
</organism>
<reference evidence="5" key="2">
    <citation type="submission" date="2021-04" db="EMBL/GenBank/DDBJ databases">
        <authorList>
            <person name="Karlyshev A.V."/>
        </authorList>
    </citation>
    <scope>NUCLEOTIDE SEQUENCE</scope>
    <source>
        <strain evidence="5">LMG 29479</strain>
    </source>
</reference>
<dbReference type="Pfam" id="PF19567">
    <property type="entry name" value="CpsB_CapC"/>
    <property type="match status" value="1"/>
</dbReference>
<dbReference type="RefSeq" id="WP_211926315.1">
    <property type="nucleotide sequence ID" value="NZ_JAGQFT020000011.1"/>
</dbReference>
<keyword evidence="7" id="KW-1185">Reference proteome</keyword>
<reference evidence="6 7" key="1">
    <citation type="journal article" date="2021" name="Microbiol. Resour. Announc.">
        <title>Draft Genome Sequence of Coralloluteibacterium stylophorae LMG 29479T.</title>
        <authorList>
            <person name="Karlyshev A.V."/>
            <person name="Kudryashova E.B."/>
            <person name="Ariskina E.V."/>
            <person name="Conroy A.P."/>
            <person name="Abidueva E.Y."/>
        </authorList>
    </citation>
    <scope>NUCLEOTIDE SEQUENCE [LARGE SCALE GENOMIC DNA]</scope>
    <source>
        <strain evidence="6 7">LMG 29479</strain>
    </source>
</reference>
<dbReference type="AlphaFoldDB" id="A0A8J8AX84"/>
<evidence type="ECO:0000256" key="4">
    <source>
        <dbReference type="ARBA" id="ARBA00051722"/>
    </source>
</evidence>
<evidence type="ECO:0000256" key="1">
    <source>
        <dbReference type="ARBA" id="ARBA00005750"/>
    </source>
</evidence>
<comment type="catalytic activity">
    <reaction evidence="4">
        <text>O-phospho-L-tyrosyl-[protein] + H2O = L-tyrosyl-[protein] + phosphate</text>
        <dbReference type="Rhea" id="RHEA:10684"/>
        <dbReference type="Rhea" id="RHEA-COMP:10136"/>
        <dbReference type="Rhea" id="RHEA-COMP:20101"/>
        <dbReference type="ChEBI" id="CHEBI:15377"/>
        <dbReference type="ChEBI" id="CHEBI:43474"/>
        <dbReference type="ChEBI" id="CHEBI:46858"/>
        <dbReference type="ChEBI" id="CHEBI:61978"/>
        <dbReference type="EC" id="3.1.3.48"/>
    </reaction>
</comment>
<accession>A0A8J8AX84</accession>
<dbReference type="PANTHER" id="PTHR39181:SF1">
    <property type="entry name" value="TYROSINE-PROTEIN PHOSPHATASE YWQE"/>
    <property type="match status" value="1"/>
</dbReference>
<evidence type="ECO:0000256" key="2">
    <source>
        <dbReference type="ARBA" id="ARBA00013064"/>
    </source>
</evidence>
<dbReference type="GO" id="GO:0004725">
    <property type="term" value="F:protein tyrosine phosphatase activity"/>
    <property type="evidence" value="ECO:0007669"/>
    <property type="project" value="UniProtKB-EC"/>
</dbReference>
<name>A0A8J8AX84_9GAMM</name>
<dbReference type="EMBL" id="JAGQFT010000047">
    <property type="protein sequence ID" value="MBR0562371.1"/>
    <property type="molecule type" value="Genomic_DNA"/>
</dbReference>
<dbReference type="InterPro" id="IPR016195">
    <property type="entry name" value="Pol/histidinol_Pase-like"/>
</dbReference>
<dbReference type="InterPro" id="IPR016667">
    <property type="entry name" value="Caps_polysacc_synth_CpsB/CapC"/>
</dbReference>